<dbReference type="InterPro" id="IPR055235">
    <property type="entry name" value="ASD1_cat"/>
</dbReference>
<dbReference type="GO" id="GO:0046556">
    <property type="term" value="F:alpha-L-arabinofuranosidase activity"/>
    <property type="evidence" value="ECO:0007669"/>
    <property type="project" value="UniProtKB-EC"/>
</dbReference>
<keyword evidence="6" id="KW-0119">Carbohydrate metabolism</keyword>
<dbReference type="Gene3D" id="2.60.40.1180">
    <property type="entry name" value="Golgi alpha-mannosidase II"/>
    <property type="match status" value="1"/>
</dbReference>
<evidence type="ECO:0000313" key="10">
    <source>
        <dbReference type="EMBL" id="CCH02309.1"/>
    </source>
</evidence>
<evidence type="ECO:0000256" key="4">
    <source>
        <dbReference type="ARBA" id="ARBA00012670"/>
    </source>
</evidence>
<evidence type="ECO:0000256" key="6">
    <source>
        <dbReference type="ARBA" id="ARBA00023277"/>
    </source>
</evidence>
<gene>
    <name evidence="10" type="ORF">FAES_4310</name>
</gene>
<dbReference type="Pfam" id="PF22848">
    <property type="entry name" value="ASD1_dom"/>
    <property type="match status" value="1"/>
</dbReference>
<dbReference type="SMART" id="SM00813">
    <property type="entry name" value="Alpha-L-AF_C"/>
    <property type="match status" value="1"/>
</dbReference>
<dbReference type="InterPro" id="IPR010720">
    <property type="entry name" value="Alpha-L-AF_C"/>
</dbReference>
<evidence type="ECO:0000313" key="11">
    <source>
        <dbReference type="Proteomes" id="UP000011058"/>
    </source>
</evidence>
<evidence type="ECO:0000256" key="2">
    <source>
        <dbReference type="ARBA" id="ARBA00007186"/>
    </source>
</evidence>
<comment type="similarity">
    <text evidence="2">Belongs to the glycosyl hydrolase 51 family.</text>
</comment>
<dbReference type="eggNOG" id="COG3534">
    <property type="taxonomic scope" value="Bacteria"/>
</dbReference>
<accession>I0KDV6</accession>
<evidence type="ECO:0000256" key="7">
    <source>
        <dbReference type="ARBA" id="ARBA00023295"/>
    </source>
</evidence>
<dbReference type="InterPro" id="IPR013780">
    <property type="entry name" value="Glyco_hydro_b"/>
</dbReference>
<keyword evidence="7" id="KW-0326">Glycosidase</keyword>
<evidence type="ECO:0000256" key="3">
    <source>
        <dbReference type="ARBA" id="ARBA00011165"/>
    </source>
</evidence>
<dbReference type="GO" id="GO:0046373">
    <property type="term" value="P:L-arabinose metabolic process"/>
    <property type="evidence" value="ECO:0007669"/>
    <property type="project" value="InterPro"/>
</dbReference>
<organism evidence="10 11">
    <name type="scientific">Fibrella aestuarina BUZ 2</name>
    <dbReference type="NCBI Taxonomy" id="1166018"/>
    <lineage>
        <taxon>Bacteria</taxon>
        <taxon>Pseudomonadati</taxon>
        <taxon>Bacteroidota</taxon>
        <taxon>Cytophagia</taxon>
        <taxon>Cytophagales</taxon>
        <taxon>Spirosomataceae</taxon>
        <taxon>Fibrella</taxon>
    </lineage>
</organism>
<dbReference type="AlphaFoldDB" id="I0KDV6"/>
<dbReference type="EC" id="3.2.1.55" evidence="4"/>
<comment type="catalytic activity">
    <reaction evidence="1">
        <text>Hydrolysis of terminal non-reducing alpha-L-arabinofuranoside residues in alpha-L-arabinosides.</text>
        <dbReference type="EC" id="3.2.1.55"/>
    </reaction>
</comment>
<name>I0KDV6_9BACT</name>
<evidence type="ECO:0000256" key="5">
    <source>
        <dbReference type="ARBA" id="ARBA00022801"/>
    </source>
</evidence>
<feature type="domain" description="Alpha-L-arabinofuranosidase C-terminal" evidence="9">
    <location>
        <begin position="383"/>
        <end position="573"/>
    </location>
</feature>
<dbReference type="KEGG" id="fae:FAES_4310"/>
<evidence type="ECO:0000256" key="1">
    <source>
        <dbReference type="ARBA" id="ARBA00001462"/>
    </source>
</evidence>
<reference evidence="10 11" key="1">
    <citation type="journal article" date="2012" name="J. Bacteriol.">
        <title>Genome Sequence of Fibrella aestuarina BUZ 2T, a Filamentous Marine Bacterium.</title>
        <authorList>
            <person name="Filippini M."/>
            <person name="Qi W."/>
            <person name="Blom J."/>
            <person name="Goesmann A."/>
            <person name="Smits T.H."/>
            <person name="Bagheri H.C."/>
        </authorList>
    </citation>
    <scope>NUCLEOTIDE SEQUENCE [LARGE SCALE GENOMIC DNA]</scope>
    <source>
        <strain evidence="11">BUZ 2T</strain>
    </source>
</reference>
<dbReference type="STRING" id="1166018.FAES_4310"/>
<dbReference type="InterPro" id="IPR017853">
    <property type="entry name" value="GH"/>
</dbReference>
<keyword evidence="5" id="KW-0378">Hydrolase</keyword>
<sequence length="580" mass="64859">MVPVLPRRATVGQNTPAQREGDRTDLQPRRYHQDHRRLQISHYRVVPRGQKPCGTTAANALMTICFMKRFLRLITLASALAPLSLLAQNRVSIAKTGKDTISRQIYGHFAEHLGRCIYDGFYVGEGNKTIPNINGVRTDVVQALKKLKIPNLRWPGGCFADTYHWRDGVGPKKSRPSMLNIWWGNVREDNSFGTHEFLNMCELLGTEPYLSANVGSGTPQELADWIKYTTHPNGSSPMPELRQQNGRTEPWNVKYWGIGNEAWGCGGNMTADYYANLYRQFATFMSNGSKDYSLFRIASGASDGDYTWTETLMKNIPHSLLDAVALHHYSVIEWAKKGPSTTFDEETYMKTMKQALLMEELVTKHSAVMDKYDPKKKVALLVDEWGGWYDVEPGTNSAFLYQQNTLRDAMIAGTTLNTFNNHCDRVKMANLAQAINVLQAVILTEGNKMLLTPTYHVMEMYTVHHDATLLPVEVKSEDYKLGGDKLPAVSVSASKDRQNRVHVSLVNIDAKKANDVTVDLNGLPAGTITGRVLTSTKLQDHNTFAQPNKVAPTAFSGFKRDGDKLTVSLPPFSVVVLEVK</sequence>
<dbReference type="PANTHER" id="PTHR43576:SF2">
    <property type="entry name" value="INTRACELLULAR EXO-ALPHA-L-ARABINOFURANOSIDASE 2"/>
    <property type="match status" value="1"/>
</dbReference>
<protein>
    <recommendedName>
        <fullName evidence="4">non-reducing end alpha-L-arabinofuranosidase</fullName>
        <ecNumber evidence="4">3.2.1.55</ecNumber>
    </recommendedName>
</protein>
<dbReference type="SUPFAM" id="SSF51011">
    <property type="entry name" value="Glycosyl hydrolase domain"/>
    <property type="match status" value="1"/>
</dbReference>
<comment type="subunit">
    <text evidence="3">Homohexamer; trimer of dimers.</text>
</comment>
<dbReference type="Pfam" id="PF06964">
    <property type="entry name" value="Alpha-L-AF_C"/>
    <property type="match status" value="1"/>
</dbReference>
<feature type="region of interest" description="Disordered" evidence="8">
    <location>
        <begin position="1"/>
        <end position="26"/>
    </location>
</feature>
<dbReference type="GO" id="GO:0000272">
    <property type="term" value="P:polysaccharide catabolic process"/>
    <property type="evidence" value="ECO:0007669"/>
    <property type="project" value="TreeGrafter"/>
</dbReference>
<dbReference type="EMBL" id="HE796683">
    <property type="protein sequence ID" value="CCH02309.1"/>
    <property type="molecule type" value="Genomic_DNA"/>
</dbReference>
<evidence type="ECO:0000256" key="8">
    <source>
        <dbReference type="SAM" id="MobiDB-lite"/>
    </source>
</evidence>
<dbReference type="Proteomes" id="UP000011058">
    <property type="component" value="Chromosome"/>
</dbReference>
<keyword evidence="11" id="KW-1185">Reference proteome</keyword>
<dbReference type="PATRIC" id="fig|1166018.3.peg.1267"/>
<dbReference type="SUPFAM" id="SSF51445">
    <property type="entry name" value="(Trans)glycosidases"/>
    <property type="match status" value="1"/>
</dbReference>
<proteinExistence type="inferred from homology"/>
<evidence type="ECO:0000259" key="9">
    <source>
        <dbReference type="SMART" id="SM00813"/>
    </source>
</evidence>
<dbReference type="PANTHER" id="PTHR43576">
    <property type="entry name" value="ALPHA-L-ARABINOFURANOSIDASE C-RELATED"/>
    <property type="match status" value="1"/>
</dbReference>
<dbReference type="Gene3D" id="3.20.20.80">
    <property type="entry name" value="Glycosidases"/>
    <property type="match status" value="1"/>
</dbReference>
<dbReference type="HOGENOM" id="CLU_017810_2_0_10"/>